<keyword evidence="5" id="KW-0547">Nucleotide-binding</keyword>
<evidence type="ECO:0000313" key="12">
    <source>
        <dbReference type="Proteomes" id="UP000317663"/>
    </source>
</evidence>
<dbReference type="GO" id="GO:0044210">
    <property type="term" value="P:'de novo' CTP biosynthetic process"/>
    <property type="evidence" value="ECO:0007669"/>
    <property type="project" value="UniProtKB-UniPathway"/>
</dbReference>
<dbReference type="InterPro" id="IPR029062">
    <property type="entry name" value="Class_I_gatase-like"/>
</dbReference>
<gene>
    <name evidence="11" type="ORF">EAH77_10260</name>
</gene>
<feature type="domain" description="Glutamine amidotransferase" evidence="10">
    <location>
        <begin position="35"/>
        <end position="117"/>
    </location>
</feature>
<dbReference type="NCBIfam" id="NF004836">
    <property type="entry name" value="PRK06186.1"/>
    <property type="match status" value="1"/>
</dbReference>
<dbReference type="Gene3D" id="3.40.50.880">
    <property type="match status" value="1"/>
</dbReference>
<comment type="similarity">
    <text evidence="2">Belongs to the CTP synthase family.</text>
</comment>
<comment type="catalytic activity">
    <reaction evidence="9">
        <text>UTP + L-glutamine + ATP + H2O = CTP + L-glutamate + ADP + phosphate + 2 H(+)</text>
        <dbReference type="Rhea" id="RHEA:26426"/>
        <dbReference type="ChEBI" id="CHEBI:15377"/>
        <dbReference type="ChEBI" id="CHEBI:15378"/>
        <dbReference type="ChEBI" id="CHEBI:29985"/>
        <dbReference type="ChEBI" id="CHEBI:30616"/>
        <dbReference type="ChEBI" id="CHEBI:37563"/>
        <dbReference type="ChEBI" id="CHEBI:43474"/>
        <dbReference type="ChEBI" id="CHEBI:46398"/>
        <dbReference type="ChEBI" id="CHEBI:58359"/>
        <dbReference type="ChEBI" id="CHEBI:456216"/>
        <dbReference type="EC" id="6.3.4.2"/>
    </reaction>
</comment>
<evidence type="ECO:0000313" key="11">
    <source>
        <dbReference type="EMBL" id="TPG61837.1"/>
    </source>
</evidence>
<evidence type="ECO:0000259" key="10">
    <source>
        <dbReference type="Pfam" id="PF00117"/>
    </source>
</evidence>
<dbReference type="GO" id="GO:0005524">
    <property type="term" value="F:ATP binding"/>
    <property type="evidence" value="ECO:0007669"/>
    <property type="project" value="UniProtKB-KW"/>
</dbReference>
<name>A0A502GHR7_9GAMM</name>
<dbReference type="PANTHER" id="PTHR11550">
    <property type="entry name" value="CTP SYNTHASE"/>
    <property type="match status" value="1"/>
</dbReference>
<keyword evidence="8" id="KW-0665">Pyrimidine biosynthesis</keyword>
<evidence type="ECO:0000256" key="5">
    <source>
        <dbReference type="ARBA" id="ARBA00022741"/>
    </source>
</evidence>
<dbReference type="GO" id="GO:0042802">
    <property type="term" value="F:identical protein binding"/>
    <property type="evidence" value="ECO:0007669"/>
    <property type="project" value="TreeGrafter"/>
</dbReference>
<protein>
    <recommendedName>
        <fullName evidence="3">CTP synthase (glutamine hydrolyzing)</fullName>
        <ecNumber evidence="3">6.3.4.2</ecNumber>
    </recommendedName>
</protein>
<comment type="caution">
    <text evidence="11">The sequence shown here is derived from an EMBL/GenBank/DDBJ whole genome shotgun (WGS) entry which is preliminary data.</text>
</comment>
<evidence type="ECO:0000256" key="1">
    <source>
        <dbReference type="ARBA" id="ARBA00005171"/>
    </source>
</evidence>
<dbReference type="PANTHER" id="PTHR11550:SF0">
    <property type="entry name" value="CTP SYNTHASE-RELATED"/>
    <property type="match status" value="1"/>
</dbReference>
<dbReference type="EMBL" id="RCZD01000005">
    <property type="protein sequence ID" value="TPG61837.1"/>
    <property type="molecule type" value="Genomic_DNA"/>
</dbReference>
<dbReference type="GO" id="GO:0005829">
    <property type="term" value="C:cytosol"/>
    <property type="evidence" value="ECO:0007669"/>
    <property type="project" value="TreeGrafter"/>
</dbReference>
<keyword evidence="12" id="KW-1185">Reference proteome</keyword>
<keyword evidence="6" id="KW-0067">ATP-binding</keyword>
<dbReference type="InterPro" id="IPR017926">
    <property type="entry name" value="GATASE"/>
</dbReference>
<dbReference type="GO" id="GO:0003883">
    <property type="term" value="F:CTP synthase activity"/>
    <property type="evidence" value="ECO:0007669"/>
    <property type="project" value="UniProtKB-EC"/>
</dbReference>
<accession>A0A502GHR7</accession>
<comment type="pathway">
    <text evidence="1">Pyrimidine metabolism; CTP biosynthesis via de novo pathway; CTP from UDP: step 2/2.</text>
</comment>
<organism evidence="11 12">
    <name type="scientific">Ewingella americana</name>
    <dbReference type="NCBI Taxonomy" id="41202"/>
    <lineage>
        <taxon>Bacteria</taxon>
        <taxon>Pseudomonadati</taxon>
        <taxon>Pseudomonadota</taxon>
        <taxon>Gammaproteobacteria</taxon>
        <taxon>Enterobacterales</taxon>
        <taxon>Yersiniaceae</taxon>
        <taxon>Ewingella</taxon>
    </lineage>
</organism>
<dbReference type="Pfam" id="PF00117">
    <property type="entry name" value="GATase"/>
    <property type="match status" value="1"/>
</dbReference>
<sequence length="232" mass="25314">MMSKQIRLALVGDHNPAILAHQAIPLAINLAAQQLDLDIDTLWLATESLDENLPLDGFDAFWCVPGSPYVSAEGALRAIRFARENNKPFLGTCGGFQHAIIEYARNVMDWQDAGHGETDTEGRLVIAPLACEMVEKKAGIRLVAGSIPARAYGTLDVEEGYHCRYGINPEFQDALEAQPLRMVGHDQAGEIRVVELPGHPFFVATLFQPERAALKGQLPPLVAALIQAARKP</sequence>
<reference evidence="11 12" key="1">
    <citation type="journal article" date="2019" name="Environ. Microbiol.">
        <title>Species interactions and distinct microbial communities in high Arctic permafrost affected cryosols are associated with the CH4 and CO2 gas fluxes.</title>
        <authorList>
            <person name="Altshuler I."/>
            <person name="Hamel J."/>
            <person name="Turney S."/>
            <person name="Magnuson E."/>
            <person name="Levesque R."/>
            <person name="Greer C."/>
            <person name="Whyte L.G."/>
        </authorList>
    </citation>
    <scope>NUCLEOTIDE SEQUENCE [LARGE SCALE GENOMIC DNA]</scope>
    <source>
        <strain evidence="11 12">E4</strain>
    </source>
</reference>
<proteinExistence type="inferred from homology"/>
<dbReference type="OrthoDB" id="3286005at2"/>
<evidence type="ECO:0000256" key="6">
    <source>
        <dbReference type="ARBA" id="ARBA00022840"/>
    </source>
</evidence>
<keyword evidence="7" id="KW-0315">Glutamine amidotransferase</keyword>
<dbReference type="AlphaFoldDB" id="A0A502GHR7"/>
<dbReference type="InterPro" id="IPR004468">
    <property type="entry name" value="CTP_synthase"/>
</dbReference>
<dbReference type="UniPathway" id="UPA00159">
    <property type="reaction ID" value="UER00277"/>
</dbReference>
<dbReference type="Proteomes" id="UP000317663">
    <property type="component" value="Unassembled WGS sequence"/>
</dbReference>
<dbReference type="EC" id="6.3.4.2" evidence="3"/>
<dbReference type="SUPFAM" id="SSF52317">
    <property type="entry name" value="Class I glutamine amidotransferase-like"/>
    <property type="match status" value="1"/>
</dbReference>
<evidence type="ECO:0000256" key="3">
    <source>
        <dbReference type="ARBA" id="ARBA00012291"/>
    </source>
</evidence>
<keyword evidence="4" id="KW-0436">Ligase</keyword>
<evidence type="ECO:0000256" key="7">
    <source>
        <dbReference type="ARBA" id="ARBA00022962"/>
    </source>
</evidence>
<evidence type="ECO:0000256" key="8">
    <source>
        <dbReference type="ARBA" id="ARBA00022975"/>
    </source>
</evidence>
<evidence type="ECO:0000256" key="9">
    <source>
        <dbReference type="ARBA" id="ARBA00047781"/>
    </source>
</evidence>
<evidence type="ECO:0000256" key="2">
    <source>
        <dbReference type="ARBA" id="ARBA00007533"/>
    </source>
</evidence>
<dbReference type="GO" id="GO:0019856">
    <property type="term" value="P:pyrimidine nucleobase biosynthetic process"/>
    <property type="evidence" value="ECO:0007669"/>
    <property type="project" value="TreeGrafter"/>
</dbReference>
<evidence type="ECO:0000256" key="4">
    <source>
        <dbReference type="ARBA" id="ARBA00022598"/>
    </source>
</evidence>